<evidence type="ECO:0000256" key="2">
    <source>
        <dbReference type="ARBA" id="ARBA00022729"/>
    </source>
</evidence>
<evidence type="ECO:0000259" key="5">
    <source>
        <dbReference type="Pfam" id="PF13458"/>
    </source>
</evidence>
<dbReference type="OrthoDB" id="9803275at2"/>
<feature type="signal peptide" evidence="4">
    <location>
        <begin position="1"/>
        <end position="21"/>
    </location>
</feature>
<dbReference type="PANTHER" id="PTHR30483:SF6">
    <property type="entry name" value="PERIPLASMIC BINDING PROTEIN OF ABC TRANSPORTER FOR NATURAL AMINO ACIDS"/>
    <property type="match status" value="1"/>
</dbReference>
<evidence type="ECO:0000256" key="1">
    <source>
        <dbReference type="ARBA" id="ARBA00010062"/>
    </source>
</evidence>
<keyword evidence="2 4" id="KW-0732">Signal</keyword>
<dbReference type="Gene3D" id="3.40.50.2300">
    <property type="match status" value="2"/>
</dbReference>
<evidence type="ECO:0000313" key="6">
    <source>
        <dbReference type="EMBL" id="KMO36314.1"/>
    </source>
</evidence>
<dbReference type="PATRIC" id="fig|270351.6.peg.6887"/>
<reference evidence="6 7" key="1">
    <citation type="submission" date="2015-03" db="EMBL/GenBank/DDBJ databases">
        <title>Genome sequencing of Methylobacterium aquaticum DSM16371 type strain.</title>
        <authorList>
            <person name="Chaudhry V."/>
            <person name="Patil P.B."/>
        </authorList>
    </citation>
    <scope>NUCLEOTIDE SEQUENCE [LARGE SCALE GENOMIC DNA]</scope>
    <source>
        <strain evidence="6 7">DSM 16371</strain>
    </source>
</reference>
<comment type="caution">
    <text evidence="6">The sequence shown here is derived from an EMBL/GenBank/DDBJ whole genome shotgun (WGS) entry which is preliminary data.</text>
</comment>
<feature type="domain" description="Leucine-binding protein" evidence="5">
    <location>
        <begin position="26"/>
        <end position="361"/>
    </location>
</feature>
<proteinExistence type="inferred from homology"/>
<dbReference type="CDD" id="cd06327">
    <property type="entry name" value="PBP1_SBP-like"/>
    <property type="match status" value="1"/>
</dbReference>
<keyword evidence="3" id="KW-0029">Amino-acid transport</keyword>
<sequence length="398" mass="42452">MRRLGLLAALVSALGAQAALADGVGVKIGVLNDQASIYAVDSGLETVEAVKMAAEDAGLVLGHKVEVVSADHQQKSDIGVGIAREWFDNKQVDVIADVPNSAIGFGVQALSTQKKKIALFVGAMSADIYGSKCSPYAVQWGLDTWSLSHALAKAILARGGKRWFFIGADYTFGKSLVAETSDAVKAGGGTVLRAVYAPLGGSDFSSFILQAQAADPQVVALANSSADTVATLKQAKEFGLGGKDQSFAAYVIFQSHIKEMTLPVAQGLLVVNPFLWTKDEETRAFSKRFSDRVGHPPDWDPVMTYSAVLHYLKAVNAVGSKDADKVMAKMREMPVNDFATKNGHLRPDGRLERDLYLLEVKAPSESTGPYDVYKLVGTVPAKEAFRPMSEGGCPLVKP</sequence>
<dbReference type="InterPro" id="IPR051010">
    <property type="entry name" value="BCAA_transport"/>
</dbReference>
<dbReference type="SUPFAM" id="SSF53822">
    <property type="entry name" value="Periplasmic binding protein-like I"/>
    <property type="match status" value="1"/>
</dbReference>
<dbReference type="GO" id="GO:0006865">
    <property type="term" value="P:amino acid transport"/>
    <property type="evidence" value="ECO:0007669"/>
    <property type="project" value="UniProtKB-KW"/>
</dbReference>
<protein>
    <recommendedName>
        <fullName evidence="5">Leucine-binding protein domain-containing protein</fullName>
    </recommendedName>
</protein>
<evidence type="ECO:0000313" key="7">
    <source>
        <dbReference type="Proteomes" id="UP000035929"/>
    </source>
</evidence>
<name>A0A0J6SRJ7_9HYPH</name>
<dbReference type="Proteomes" id="UP000035929">
    <property type="component" value="Unassembled WGS sequence"/>
</dbReference>
<keyword evidence="3" id="KW-0813">Transport</keyword>
<dbReference type="Pfam" id="PF13458">
    <property type="entry name" value="Peripla_BP_6"/>
    <property type="match status" value="1"/>
</dbReference>
<dbReference type="EMBL" id="LABX01000071">
    <property type="protein sequence ID" value="KMO36314.1"/>
    <property type="molecule type" value="Genomic_DNA"/>
</dbReference>
<accession>A0A0J6SRJ7</accession>
<dbReference type="PANTHER" id="PTHR30483">
    <property type="entry name" value="LEUCINE-SPECIFIC-BINDING PROTEIN"/>
    <property type="match status" value="1"/>
</dbReference>
<dbReference type="RefSeq" id="WP_048463626.1">
    <property type="nucleotide sequence ID" value="NZ_JBNTQU010000071.1"/>
</dbReference>
<organism evidence="6 7">
    <name type="scientific">Methylobacterium aquaticum</name>
    <dbReference type="NCBI Taxonomy" id="270351"/>
    <lineage>
        <taxon>Bacteria</taxon>
        <taxon>Pseudomonadati</taxon>
        <taxon>Pseudomonadota</taxon>
        <taxon>Alphaproteobacteria</taxon>
        <taxon>Hyphomicrobiales</taxon>
        <taxon>Methylobacteriaceae</taxon>
        <taxon>Methylobacterium</taxon>
    </lineage>
</organism>
<evidence type="ECO:0000256" key="3">
    <source>
        <dbReference type="ARBA" id="ARBA00022970"/>
    </source>
</evidence>
<evidence type="ECO:0000256" key="4">
    <source>
        <dbReference type="SAM" id="SignalP"/>
    </source>
</evidence>
<dbReference type="AlphaFoldDB" id="A0A0J6SRJ7"/>
<comment type="similarity">
    <text evidence="1">Belongs to the leucine-binding protein family.</text>
</comment>
<dbReference type="InterPro" id="IPR028081">
    <property type="entry name" value="Leu-bd"/>
</dbReference>
<dbReference type="InterPro" id="IPR028082">
    <property type="entry name" value="Peripla_BP_I"/>
</dbReference>
<feature type="chain" id="PRO_5005282027" description="Leucine-binding protein domain-containing protein" evidence="4">
    <location>
        <begin position="22"/>
        <end position="398"/>
    </location>
</feature>
<gene>
    <name evidence="6" type="ORF">VP06_10035</name>
</gene>